<dbReference type="HAMAP" id="MF_00386">
    <property type="entry name" value="UPF0161_YidD"/>
    <property type="match status" value="1"/>
</dbReference>
<gene>
    <name evidence="2" type="primary">yidD</name>
    <name evidence="2" type="ORF">MUN89_13405</name>
</gene>
<dbReference type="InterPro" id="IPR002696">
    <property type="entry name" value="Membr_insert_effic_factor_YidD"/>
</dbReference>
<evidence type="ECO:0000313" key="2">
    <source>
        <dbReference type="EMBL" id="UOQ42949.1"/>
    </source>
</evidence>
<name>A0ABY4EFN7_9BACI</name>
<sequence>MKYVMIGLIRFYQKGISPFFPPSCRFQPTCSAYGLEAFRRFGFFKGFYLTVKRVAKCHPLHKGGFDPVPEKKQPGK</sequence>
<dbReference type="NCBIfam" id="TIGR00278">
    <property type="entry name" value="membrane protein insertion efficiency factor YidD"/>
    <property type="match status" value="1"/>
</dbReference>
<dbReference type="Pfam" id="PF01809">
    <property type="entry name" value="YidD"/>
    <property type="match status" value="1"/>
</dbReference>
<comment type="function">
    <text evidence="1">Could be involved in insertion of integral membrane proteins into the membrane.</text>
</comment>
<reference evidence="2 3" key="1">
    <citation type="submission" date="2022-04" db="EMBL/GenBank/DDBJ databases">
        <title>Halobacillus sp. isolated from saltern.</title>
        <authorList>
            <person name="Won M."/>
            <person name="Lee C.-M."/>
            <person name="Woen H.-Y."/>
            <person name="Kwon S.-W."/>
        </authorList>
    </citation>
    <scope>NUCLEOTIDE SEQUENCE [LARGE SCALE GENOMIC DNA]</scope>
    <source>
        <strain evidence="2 3">SSBR10-3</strain>
    </source>
</reference>
<evidence type="ECO:0000256" key="1">
    <source>
        <dbReference type="HAMAP-Rule" id="MF_00386"/>
    </source>
</evidence>
<dbReference type="PANTHER" id="PTHR33383:SF1">
    <property type="entry name" value="MEMBRANE PROTEIN INSERTION EFFICIENCY FACTOR-RELATED"/>
    <property type="match status" value="1"/>
</dbReference>
<comment type="subcellular location">
    <subcellularLocation>
        <location evidence="1">Cell membrane</location>
        <topology evidence="1">Peripheral membrane protein</topology>
        <orientation evidence="1">Cytoplasmic side</orientation>
    </subcellularLocation>
</comment>
<dbReference type="SMART" id="SM01234">
    <property type="entry name" value="Haemolytic"/>
    <property type="match status" value="1"/>
</dbReference>
<keyword evidence="1" id="KW-0472">Membrane</keyword>
<dbReference type="EMBL" id="CP095073">
    <property type="protein sequence ID" value="UOQ42949.1"/>
    <property type="molecule type" value="Genomic_DNA"/>
</dbReference>
<dbReference type="RefSeq" id="WP_244708309.1">
    <property type="nucleotide sequence ID" value="NZ_CP095073.1"/>
</dbReference>
<organism evidence="2 3">
    <name type="scientific">Halobacillus salinarum</name>
    <dbReference type="NCBI Taxonomy" id="2932257"/>
    <lineage>
        <taxon>Bacteria</taxon>
        <taxon>Bacillati</taxon>
        <taxon>Bacillota</taxon>
        <taxon>Bacilli</taxon>
        <taxon>Bacillales</taxon>
        <taxon>Bacillaceae</taxon>
        <taxon>Halobacillus</taxon>
    </lineage>
</organism>
<comment type="similarity">
    <text evidence="1">Belongs to the UPF0161 family.</text>
</comment>
<evidence type="ECO:0000313" key="3">
    <source>
        <dbReference type="Proteomes" id="UP000831787"/>
    </source>
</evidence>
<protein>
    <recommendedName>
        <fullName evidence="1">Putative membrane protein insertion efficiency factor</fullName>
    </recommendedName>
</protein>
<dbReference type="Proteomes" id="UP000831787">
    <property type="component" value="Chromosome"/>
</dbReference>
<keyword evidence="1" id="KW-1003">Cell membrane</keyword>
<proteinExistence type="inferred from homology"/>
<keyword evidence="3" id="KW-1185">Reference proteome</keyword>
<accession>A0ABY4EFN7</accession>
<dbReference type="PANTHER" id="PTHR33383">
    <property type="entry name" value="MEMBRANE PROTEIN INSERTION EFFICIENCY FACTOR-RELATED"/>
    <property type="match status" value="1"/>
</dbReference>